<dbReference type="InterPro" id="IPR036388">
    <property type="entry name" value="WH-like_DNA-bd_sf"/>
</dbReference>
<protein>
    <submittedName>
        <fullName evidence="1">ModE family transcriptional regulator</fullName>
    </submittedName>
</protein>
<dbReference type="PATRIC" id="fig|33050.5.peg.3291"/>
<gene>
    <name evidence="1" type="ORF">AN936_15865</name>
</gene>
<dbReference type="AlphaFoldDB" id="A0A0N9UPB9"/>
<dbReference type="InterPro" id="IPR051815">
    <property type="entry name" value="Molybdate_resp_trans_reg"/>
</dbReference>
<evidence type="ECO:0000313" key="2">
    <source>
        <dbReference type="Proteomes" id="UP000058074"/>
    </source>
</evidence>
<dbReference type="RefSeq" id="WP_084758434.1">
    <property type="nucleotide sequence ID" value="NZ_CP012700.1"/>
</dbReference>
<reference evidence="1 2" key="1">
    <citation type="journal article" date="2015" name="Genome Announc.">
        <title>Complete Genome Sequence of Polypropylene Glycol- and Polyethylene Glycol-Degrading Sphingopyxis macrogoltabida Strain EY-1.</title>
        <authorList>
            <person name="Ohtsubo Y."/>
            <person name="Nagata Y."/>
            <person name="Numata M."/>
            <person name="Tsuchikane K."/>
            <person name="Hosoyama A."/>
            <person name="Yamazoe A."/>
            <person name="Tsuda M."/>
            <person name="Fujita N."/>
            <person name="Kawai F."/>
        </authorList>
    </citation>
    <scope>NUCLEOTIDE SEQUENCE [LARGE SCALE GENOMIC DNA]</scope>
    <source>
        <strain evidence="1 2">EY-1</strain>
    </source>
</reference>
<dbReference type="SUPFAM" id="SSF46785">
    <property type="entry name" value="Winged helix' DNA-binding domain"/>
    <property type="match status" value="1"/>
</dbReference>
<dbReference type="OrthoDB" id="9800709at2"/>
<dbReference type="EMBL" id="CP012700">
    <property type="protein sequence ID" value="ALH81778.1"/>
    <property type="molecule type" value="Genomic_DNA"/>
</dbReference>
<dbReference type="InterPro" id="IPR036390">
    <property type="entry name" value="WH_DNA-bd_sf"/>
</dbReference>
<accession>A0A0N9UPB9</accession>
<proteinExistence type="predicted"/>
<dbReference type="Gene3D" id="1.10.10.10">
    <property type="entry name" value="Winged helix-like DNA-binding domain superfamily/Winged helix DNA-binding domain"/>
    <property type="match status" value="1"/>
</dbReference>
<sequence length="127" mass="13628">MVREGALKLKAQLFCGDEPAIGPGKADLLEAIDREGSISAAGRSLGMSYRRSWLLVDSMNRCWTERLVETTAGGGAAKGARLTDCGRTVLASYRALERRLADAARRGELDRLTALMRAAPLPPSAKP</sequence>
<organism evidence="1 2">
    <name type="scientific">Sphingopyxis macrogoltabida</name>
    <name type="common">Sphingomonas macrogoltabidus</name>
    <dbReference type="NCBI Taxonomy" id="33050"/>
    <lineage>
        <taxon>Bacteria</taxon>
        <taxon>Pseudomonadati</taxon>
        <taxon>Pseudomonadota</taxon>
        <taxon>Alphaproteobacteria</taxon>
        <taxon>Sphingomonadales</taxon>
        <taxon>Sphingomonadaceae</taxon>
        <taxon>Sphingopyxis</taxon>
    </lineage>
</organism>
<dbReference type="PANTHER" id="PTHR30432:SF1">
    <property type="entry name" value="DNA-BINDING TRANSCRIPTIONAL DUAL REGULATOR MODE"/>
    <property type="match status" value="1"/>
</dbReference>
<dbReference type="PANTHER" id="PTHR30432">
    <property type="entry name" value="TRANSCRIPTIONAL REGULATOR MODE"/>
    <property type="match status" value="1"/>
</dbReference>
<name>A0A0N9UPB9_SPHMC</name>
<dbReference type="KEGG" id="smag:AN936_15865"/>
<dbReference type="Proteomes" id="UP000058074">
    <property type="component" value="Chromosome"/>
</dbReference>
<evidence type="ECO:0000313" key="1">
    <source>
        <dbReference type="EMBL" id="ALH81778.1"/>
    </source>
</evidence>